<evidence type="ECO:0000256" key="6">
    <source>
        <dbReference type="SAM" id="MobiDB-lite"/>
    </source>
</evidence>
<evidence type="ECO:0000256" key="4">
    <source>
        <dbReference type="ARBA" id="ARBA00022679"/>
    </source>
</evidence>
<sequence>MMTSILLRRAAARASSTSPRSTHDNIPFMVALASSSCRRQVCTIATMNHNIMQGSIRHRRHAVAAAAAGNRYPRMDYLSASNIELVGQRHYHCHHQHQQYYQIQHQQKQTDINLHYRRHLASSLAHFSSSTSGSGDATNTSTTTTAASSTTTTDNKKVTTLSIIAKKRRNQKITMVTAYDYPSAVHVDRAGMDIVLVGDSCAMVELGFETTLPITLDQMIHHCQAVKRGAPNRPLLVGDMPFGSYEFDNVDIALQNAYRMVKEGGMDAVKFEGGTEARSKIVRHVVQGGIAVLGHVGLTPQAINVLGGFRAQGRKAEQARTLLDEALRLQDAGAFAVVLECIPSNVASVITEQLEIPTIGIGAGGGTSGQVLVFHDLLGMLSHPHHEEFCPKFCKKYASVGIHINDGLAQFKKEVEEGMFPGKEYSPYTMSAEEEAIFNDLVSKDKAKVGLTSETPDESDQLNLYGSKH</sequence>
<dbReference type="AlphaFoldDB" id="A0ABD3MTG0"/>
<keyword evidence="4" id="KW-0808">Transferase</keyword>
<comment type="similarity">
    <text evidence="2">Belongs to the PanB family.</text>
</comment>
<dbReference type="NCBIfam" id="TIGR00222">
    <property type="entry name" value="panB"/>
    <property type="match status" value="1"/>
</dbReference>
<proteinExistence type="inferred from homology"/>
<keyword evidence="8" id="KW-1185">Reference proteome</keyword>
<organism evidence="7 8">
    <name type="scientific">Discostella pseudostelligera</name>
    <dbReference type="NCBI Taxonomy" id="259834"/>
    <lineage>
        <taxon>Eukaryota</taxon>
        <taxon>Sar</taxon>
        <taxon>Stramenopiles</taxon>
        <taxon>Ochrophyta</taxon>
        <taxon>Bacillariophyta</taxon>
        <taxon>Coscinodiscophyceae</taxon>
        <taxon>Thalassiosirophycidae</taxon>
        <taxon>Stephanodiscales</taxon>
        <taxon>Stephanodiscaceae</taxon>
        <taxon>Discostella</taxon>
    </lineage>
</organism>
<dbReference type="EC" id="2.1.2.11" evidence="3"/>
<feature type="compositionally biased region" description="Low complexity" evidence="6">
    <location>
        <begin position="128"/>
        <end position="152"/>
    </location>
</feature>
<feature type="region of interest" description="Disordered" evidence="6">
    <location>
        <begin position="449"/>
        <end position="469"/>
    </location>
</feature>
<comment type="pathway">
    <text evidence="1">Cofactor biosynthesis; (R)-pantothenate biosynthesis; (R)-pantoate from 3-methyl-2-oxobutanoate: step 1/2.</text>
</comment>
<evidence type="ECO:0000256" key="2">
    <source>
        <dbReference type="ARBA" id="ARBA00008676"/>
    </source>
</evidence>
<dbReference type="FunFam" id="3.20.20.60:FF:000003">
    <property type="entry name" value="3-methyl-2-oxobutanoate hydroxymethyltransferase"/>
    <property type="match status" value="1"/>
</dbReference>
<accession>A0ABD3MTG0</accession>
<name>A0ABD3MTG0_9STRA</name>
<evidence type="ECO:0000313" key="7">
    <source>
        <dbReference type="EMBL" id="KAL3767230.1"/>
    </source>
</evidence>
<dbReference type="PANTHER" id="PTHR20881:SF0">
    <property type="entry name" value="3-METHYL-2-OXOBUTANOATE HYDROXYMETHYLTRANSFERASE"/>
    <property type="match status" value="1"/>
</dbReference>
<protein>
    <recommendedName>
        <fullName evidence="3">3-methyl-2-oxobutanoate hydroxymethyltransferase</fullName>
        <ecNumber evidence="3">2.1.2.11</ecNumber>
    </recommendedName>
</protein>
<evidence type="ECO:0000256" key="5">
    <source>
        <dbReference type="ARBA" id="ARBA00049172"/>
    </source>
</evidence>
<dbReference type="Gene3D" id="3.20.20.60">
    <property type="entry name" value="Phosphoenolpyruvate-binding domains"/>
    <property type="match status" value="1"/>
</dbReference>
<dbReference type="GO" id="GO:0003864">
    <property type="term" value="F:3-methyl-2-oxobutanoate hydroxymethyltransferase activity"/>
    <property type="evidence" value="ECO:0007669"/>
    <property type="project" value="UniProtKB-EC"/>
</dbReference>
<dbReference type="HAMAP" id="MF_00156">
    <property type="entry name" value="PanB"/>
    <property type="match status" value="1"/>
</dbReference>
<evidence type="ECO:0000313" key="8">
    <source>
        <dbReference type="Proteomes" id="UP001530293"/>
    </source>
</evidence>
<dbReference type="SUPFAM" id="SSF51621">
    <property type="entry name" value="Phosphoenolpyruvate/pyruvate domain"/>
    <property type="match status" value="1"/>
</dbReference>
<dbReference type="NCBIfam" id="NF001452">
    <property type="entry name" value="PRK00311.1"/>
    <property type="match status" value="1"/>
</dbReference>
<dbReference type="Proteomes" id="UP001530293">
    <property type="component" value="Unassembled WGS sequence"/>
</dbReference>
<comment type="caution">
    <text evidence="7">The sequence shown here is derived from an EMBL/GenBank/DDBJ whole genome shotgun (WGS) entry which is preliminary data.</text>
</comment>
<dbReference type="PANTHER" id="PTHR20881">
    <property type="entry name" value="3-METHYL-2-OXOBUTANOATE HYDROXYMETHYLTRANSFERASE"/>
    <property type="match status" value="1"/>
</dbReference>
<evidence type="ECO:0000256" key="3">
    <source>
        <dbReference type="ARBA" id="ARBA00012618"/>
    </source>
</evidence>
<dbReference type="EMBL" id="JALLBG020000077">
    <property type="protein sequence ID" value="KAL3767230.1"/>
    <property type="molecule type" value="Genomic_DNA"/>
</dbReference>
<dbReference type="Pfam" id="PF02548">
    <property type="entry name" value="Pantoate_transf"/>
    <property type="match status" value="1"/>
</dbReference>
<gene>
    <name evidence="7" type="ORF">ACHAWU_003321</name>
</gene>
<dbReference type="InterPro" id="IPR003700">
    <property type="entry name" value="Pantoate_hydroxy_MeTrfase"/>
</dbReference>
<dbReference type="InterPro" id="IPR015813">
    <property type="entry name" value="Pyrv/PenolPyrv_kinase-like_dom"/>
</dbReference>
<evidence type="ECO:0000256" key="1">
    <source>
        <dbReference type="ARBA" id="ARBA00005033"/>
    </source>
</evidence>
<reference evidence="7 8" key="1">
    <citation type="submission" date="2024-10" db="EMBL/GenBank/DDBJ databases">
        <title>Updated reference genomes for cyclostephanoid diatoms.</title>
        <authorList>
            <person name="Roberts W.R."/>
            <person name="Alverson A.J."/>
        </authorList>
    </citation>
    <scope>NUCLEOTIDE SEQUENCE [LARGE SCALE GENOMIC DNA]</scope>
    <source>
        <strain evidence="7 8">AJA232-27</strain>
    </source>
</reference>
<feature type="region of interest" description="Disordered" evidence="6">
    <location>
        <begin position="127"/>
        <end position="152"/>
    </location>
</feature>
<comment type="catalytic activity">
    <reaction evidence="5">
        <text>(6R)-5,10-methylene-5,6,7,8-tetrahydrofolate + 3-methyl-2-oxobutanoate + H2O = 2-dehydropantoate + (6S)-5,6,7,8-tetrahydrofolate</text>
        <dbReference type="Rhea" id="RHEA:11824"/>
        <dbReference type="ChEBI" id="CHEBI:11561"/>
        <dbReference type="ChEBI" id="CHEBI:11851"/>
        <dbReference type="ChEBI" id="CHEBI:15377"/>
        <dbReference type="ChEBI" id="CHEBI:15636"/>
        <dbReference type="ChEBI" id="CHEBI:57453"/>
        <dbReference type="EC" id="2.1.2.11"/>
    </reaction>
</comment>
<dbReference type="CDD" id="cd06557">
    <property type="entry name" value="KPHMT-like"/>
    <property type="match status" value="1"/>
</dbReference>
<dbReference type="InterPro" id="IPR040442">
    <property type="entry name" value="Pyrv_kinase-like_dom_sf"/>
</dbReference>